<dbReference type="OrthoDB" id="747555at2"/>
<dbReference type="Gene3D" id="3.40.50.300">
    <property type="entry name" value="P-loop containing nucleotide triphosphate hydrolases"/>
    <property type="match status" value="1"/>
</dbReference>
<proteinExistence type="predicted"/>
<dbReference type="Pfam" id="PF13304">
    <property type="entry name" value="AAA_21"/>
    <property type="match status" value="1"/>
</dbReference>
<dbReference type="GO" id="GO:0006302">
    <property type="term" value="P:double-strand break repair"/>
    <property type="evidence" value="ECO:0007669"/>
    <property type="project" value="TreeGrafter"/>
</dbReference>
<dbReference type="PIRSF" id="PIRSF029347">
    <property type="entry name" value="RecF"/>
    <property type="match status" value="1"/>
</dbReference>
<dbReference type="InterPro" id="IPR003959">
    <property type="entry name" value="ATPase_AAA_core"/>
</dbReference>
<dbReference type="InterPro" id="IPR014555">
    <property type="entry name" value="RecF-like"/>
</dbReference>
<dbReference type="InterPro" id="IPR027417">
    <property type="entry name" value="P-loop_NTPase"/>
</dbReference>
<dbReference type="PANTHER" id="PTHR32182:SF22">
    <property type="entry name" value="ATP-DEPENDENT ENDONUCLEASE, OLD FAMILY-RELATED"/>
    <property type="match status" value="1"/>
</dbReference>
<keyword evidence="3" id="KW-1185">Reference proteome</keyword>
<name>A0A4Y8SI02_9SPHI</name>
<dbReference type="RefSeq" id="WP_133230003.1">
    <property type="nucleotide sequence ID" value="NZ_SOZE01000007.1"/>
</dbReference>
<dbReference type="CDD" id="cd00267">
    <property type="entry name" value="ABC_ATPase"/>
    <property type="match status" value="1"/>
</dbReference>
<comment type="caution">
    <text evidence="2">The sequence shown here is derived from an EMBL/GenBank/DDBJ whole genome shotgun (WGS) entry which is preliminary data.</text>
</comment>
<dbReference type="PANTHER" id="PTHR32182">
    <property type="entry name" value="DNA REPLICATION AND REPAIR PROTEIN RECF"/>
    <property type="match status" value="1"/>
</dbReference>
<dbReference type="GO" id="GO:0000731">
    <property type="term" value="P:DNA synthesis involved in DNA repair"/>
    <property type="evidence" value="ECO:0007669"/>
    <property type="project" value="TreeGrafter"/>
</dbReference>
<dbReference type="EMBL" id="SOZE01000007">
    <property type="protein sequence ID" value="TFF38270.1"/>
    <property type="molecule type" value="Genomic_DNA"/>
</dbReference>
<evidence type="ECO:0000313" key="3">
    <source>
        <dbReference type="Proteomes" id="UP000297540"/>
    </source>
</evidence>
<organism evidence="2 3">
    <name type="scientific">Mucilaginibacter psychrotolerans</name>
    <dbReference type="NCBI Taxonomy" id="1524096"/>
    <lineage>
        <taxon>Bacteria</taxon>
        <taxon>Pseudomonadati</taxon>
        <taxon>Bacteroidota</taxon>
        <taxon>Sphingobacteriia</taxon>
        <taxon>Sphingobacteriales</taxon>
        <taxon>Sphingobacteriaceae</taxon>
        <taxon>Mucilaginibacter</taxon>
    </lineage>
</organism>
<gene>
    <name evidence="2" type="ORF">E2R66_09555</name>
</gene>
<dbReference type="GO" id="GO:0016887">
    <property type="term" value="F:ATP hydrolysis activity"/>
    <property type="evidence" value="ECO:0007669"/>
    <property type="project" value="InterPro"/>
</dbReference>
<dbReference type="GO" id="GO:0005524">
    <property type="term" value="F:ATP binding"/>
    <property type="evidence" value="ECO:0007669"/>
    <property type="project" value="InterPro"/>
</dbReference>
<reference evidence="2 3" key="1">
    <citation type="journal article" date="2017" name="Int. J. Syst. Evol. Microbiol.">
        <title>Mucilaginibacterpsychrotolerans sp. nov., isolated from peatlands.</title>
        <authorList>
            <person name="Deng Y."/>
            <person name="Shen L."/>
            <person name="Xu B."/>
            <person name="Liu Y."/>
            <person name="Gu Z."/>
            <person name="Liu H."/>
            <person name="Zhou Y."/>
        </authorList>
    </citation>
    <scope>NUCLEOTIDE SEQUENCE [LARGE SCALE GENOMIC DNA]</scope>
    <source>
        <strain evidence="2 3">NH7-4</strain>
    </source>
</reference>
<feature type="domain" description="ATPase AAA-type core" evidence="1">
    <location>
        <begin position="22"/>
        <end position="303"/>
    </location>
</feature>
<dbReference type="SUPFAM" id="SSF52540">
    <property type="entry name" value="P-loop containing nucleoside triphosphate hydrolases"/>
    <property type="match status" value="1"/>
</dbReference>
<dbReference type="AlphaFoldDB" id="A0A4Y8SI02"/>
<accession>A0A4Y8SI02</accession>
<sequence>MDYIEIKGYKSIKNCRVEFAPINILIGANGAGKSNFLSFFEFLNRLYHQKLTEYVALSGGEEKMLHKGSKVTDRIYSKIKFGLNAYSFEIKKGENSFIFTSEGLWYDNNPYEDNPINIADYNNEARIKSYPKPRANYIRRYLNSFTKYHFHDTGKNSPFSQLSHIENDVYFLYEKGENLAAFLFNIQQKQRLVYNRIVKTIQSIAPFFSDFFFQPNSEGYLRLQWQDKYSSNVYGVSDLSDGTIRFIALTTLFLQPELPMTVIIDEPELGLHPFAISKLAGMIQSAASKSVQVVMATQSADLVSHFEAQDIITVDQKNGESIFMRLKEEDLSNWLDEYSIGDLWQRNIIKGGQPS</sequence>
<dbReference type="Proteomes" id="UP000297540">
    <property type="component" value="Unassembled WGS sequence"/>
</dbReference>
<evidence type="ECO:0000259" key="1">
    <source>
        <dbReference type="Pfam" id="PF13304"/>
    </source>
</evidence>
<evidence type="ECO:0000313" key="2">
    <source>
        <dbReference type="EMBL" id="TFF38270.1"/>
    </source>
</evidence>
<protein>
    <submittedName>
        <fullName evidence="2">ATPase</fullName>
    </submittedName>
</protein>